<evidence type="ECO:0008006" key="3">
    <source>
        <dbReference type="Google" id="ProtNLM"/>
    </source>
</evidence>
<dbReference type="AlphaFoldDB" id="A0A5C5ZXT7"/>
<reference evidence="1 2" key="1">
    <citation type="submission" date="2019-02" db="EMBL/GenBank/DDBJ databases">
        <title>Deep-cultivation of Planctomycetes and their phenomic and genomic characterization uncovers novel biology.</title>
        <authorList>
            <person name="Wiegand S."/>
            <person name="Jogler M."/>
            <person name="Boedeker C."/>
            <person name="Pinto D."/>
            <person name="Vollmers J."/>
            <person name="Rivas-Marin E."/>
            <person name="Kohn T."/>
            <person name="Peeters S.H."/>
            <person name="Heuer A."/>
            <person name="Rast P."/>
            <person name="Oberbeckmann S."/>
            <person name="Bunk B."/>
            <person name="Jeske O."/>
            <person name="Meyerdierks A."/>
            <person name="Storesund J.E."/>
            <person name="Kallscheuer N."/>
            <person name="Luecker S."/>
            <person name="Lage O.M."/>
            <person name="Pohl T."/>
            <person name="Merkel B.J."/>
            <person name="Hornburger P."/>
            <person name="Mueller R.-W."/>
            <person name="Bruemmer F."/>
            <person name="Labrenz M."/>
            <person name="Spormann A.M."/>
            <person name="Op Den Camp H."/>
            <person name="Overmann J."/>
            <person name="Amann R."/>
            <person name="Jetten M.S.M."/>
            <person name="Mascher T."/>
            <person name="Medema M.H."/>
            <person name="Devos D.P."/>
            <person name="Kaster A.-K."/>
            <person name="Ovreas L."/>
            <person name="Rohde M."/>
            <person name="Galperin M.Y."/>
            <person name="Jogler C."/>
        </authorList>
    </citation>
    <scope>NUCLEOTIDE SEQUENCE [LARGE SCALE GENOMIC DNA]</scope>
    <source>
        <strain evidence="1 2">Pla108</strain>
    </source>
</reference>
<sequence length="271" mass="27678">MIRPLRSPVVVICGAIVCCLPILAGESRADLVRTFTALDGVSQAPDANEVGAGPVNVWTFDAGGTSPVNGGSFLGNSAANAGGASGAGAGNPAWGIYANSGAFVTATADIAALAGRNLSLAGDSVSLDFDNGWIDASRFVGVQFFDSFGVVVSQFSFTGGNANYSLDDVVTTDTGIGFTGDGFEIKLTLTSSTGDYTFEANGLSFDSRTLNSFIKDIASIQVFNASAGNSSNQDLFFNTLSISAVPEVSPTTALSLLAYIGFAIRSHRGCS</sequence>
<dbReference type="EMBL" id="SJPR01000010">
    <property type="protein sequence ID" value="TWT92464.1"/>
    <property type="molecule type" value="Genomic_DNA"/>
</dbReference>
<name>A0A5C5ZXT7_9BACT</name>
<protein>
    <recommendedName>
        <fullName evidence="3">PEP-CTERM protein-sorting domain-containing protein</fullName>
    </recommendedName>
</protein>
<accession>A0A5C5ZXT7</accession>
<organism evidence="1 2">
    <name type="scientific">Botrimarina colliarenosi</name>
    <dbReference type="NCBI Taxonomy" id="2528001"/>
    <lineage>
        <taxon>Bacteria</taxon>
        <taxon>Pseudomonadati</taxon>
        <taxon>Planctomycetota</taxon>
        <taxon>Planctomycetia</taxon>
        <taxon>Pirellulales</taxon>
        <taxon>Lacipirellulaceae</taxon>
        <taxon>Botrimarina</taxon>
    </lineage>
</organism>
<keyword evidence="2" id="KW-1185">Reference proteome</keyword>
<comment type="caution">
    <text evidence="1">The sequence shown here is derived from an EMBL/GenBank/DDBJ whole genome shotgun (WGS) entry which is preliminary data.</text>
</comment>
<evidence type="ECO:0000313" key="1">
    <source>
        <dbReference type="EMBL" id="TWT92464.1"/>
    </source>
</evidence>
<gene>
    <name evidence="1" type="ORF">Pla108_40900</name>
</gene>
<dbReference type="Proteomes" id="UP000317421">
    <property type="component" value="Unassembled WGS sequence"/>
</dbReference>
<proteinExistence type="predicted"/>
<evidence type="ECO:0000313" key="2">
    <source>
        <dbReference type="Proteomes" id="UP000317421"/>
    </source>
</evidence>